<sequence length="136" mass="14560">MGRLNFTVVPVDGPPTIIAPSMERGRVPIYSWISDSRFYSDEGSSLAGLMAIAKEVLAERGCALDRVGVEKDVRPVGVHEALHTALPGSDFVDVSTALMEQRLVKSSEEVDLLRANGEISDVGTEAIMAAMAEGRT</sequence>
<dbReference type="PANTHER" id="PTHR46112">
    <property type="entry name" value="AMINOPEPTIDASE"/>
    <property type="match status" value="1"/>
</dbReference>
<proteinExistence type="predicted"/>
<dbReference type="InterPro" id="IPR050659">
    <property type="entry name" value="Peptidase_M24B"/>
</dbReference>
<feature type="domain" description="Creatinase N-terminal" evidence="1">
    <location>
        <begin position="8"/>
        <end position="104"/>
    </location>
</feature>
<dbReference type="PANTHER" id="PTHR46112:SF3">
    <property type="entry name" value="AMINOPEPTIDASE YPDF"/>
    <property type="match status" value="1"/>
</dbReference>
<organism evidence="2">
    <name type="scientific">marine metagenome</name>
    <dbReference type="NCBI Taxonomy" id="408172"/>
    <lineage>
        <taxon>unclassified sequences</taxon>
        <taxon>metagenomes</taxon>
        <taxon>ecological metagenomes</taxon>
    </lineage>
</organism>
<name>A0A382XZQ0_9ZZZZ</name>
<feature type="non-terminal residue" evidence="2">
    <location>
        <position position="136"/>
    </location>
</feature>
<dbReference type="Gene3D" id="3.40.350.10">
    <property type="entry name" value="Creatinase/prolidase N-terminal domain"/>
    <property type="match status" value="1"/>
</dbReference>
<accession>A0A382XZQ0</accession>
<dbReference type="Pfam" id="PF01321">
    <property type="entry name" value="Creatinase_N"/>
    <property type="match status" value="1"/>
</dbReference>
<evidence type="ECO:0000259" key="1">
    <source>
        <dbReference type="Pfam" id="PF01321"/>
    </source>
</evidence>
<protein>
    <recommendedName>
        <fullName evidence="1">Creatinase N-terminal domain-containing protein</fullName>
    </recommendedName>
</protein>
<evidence type="ECO:0000313" key="2">
    <source>
        <dbReference type="EMBL" id="SVD76612.1"/>
    </source>
</evidence>
<dbReference type="AlphaFoldDB" id="A0A382XZQ0"/>
<dbReference type="InterPro" id="IPR029149">
    <property type="entry name" value="Creatin/AminoP/Spt16_N"/>
</dbReference>
<reference evidence="2" key="1">
    <citation type="submission" date="2018-05" db="EMBL/GenBank/DDBJ databases">
        <authorList>
            <person name="Lanie J.A."/>
            <person name="Ng W.-L."/>
            <person name="Kazmierczak K.M."/>
            <person name="Andrzejewski T.M."/>
            <person name="Davidsen T.M."/>
            <person name="Wayne K.J."/>
            <person name="Tettelin H."/>
            <person name="Glass J.I."/>
            <person name="Rusch D."/>
            <person name="Podicherti R."/>
            <person name="Tsui H.-C.T."/>
            <person name="Winkler M.E."/>
        </authorList>
    </citation>
    <scope>NUCLEOTIDE SEQUENCE</scope>
</reference>
<dbReference type="EMBL" id="UINC01171837">
    <property type="protein sequence ID" value="SVD76612.1"/>
    <property type="molecule type" value="Genomic_DNA"/>
</dbReference>
<dbReference type="InterPro" id="IPR000587">
    <property type="entry name" value="Creatinase_N"/>
</dbReference>
<gene>
    <name evidence="2" type="ORF">METZ01_LOCUS429466</name>
</gene>
<dbReference type="SUPFAM" id="SSF53092">
    <property type="entry name" value="Creatinase/prolidase N-terminal domain"/>
    <property type="match status" value="1"/>
</dbReference>